<dbReference type="GO" id="GO:0000302">
    <property type="term" value="P:response to reactive oxygen species"/>
    <property type="evidence" value="ECO:0007669"/>
    <property type="project" value="TreeGrafter"/>
</dbReference>
<sequence length="201" mass="22691">MRCKYIILLPILGALVGASCPSYDAIASKFAATLDPKTYQGFWYEVASANVFLTKGCECTRYNFSMTDDIHFTDIFTCNKDSPTGKPYVLENHGSVDPKTPGKMVESLGPVSPPYWVIQLWGNESAYDYSLVYACLDLIVTKSEYIYFFSRTSTIPEEQMSEMRAYASKYDIDLKNVKDVPMAGCTWKTQQAQKFSRGFLN</sequence>
<proteinExistence type="inferred from homology"/>
<evidence type="ECO:0000313" key="5">
    <source>
        <dbReference type="Proteomes" id="UP001190700"/>
    </source>
</evidence>
<dbReference type="SUPFAM" id="SSF50814">
    <property type="entry name" value="Lipocalins"/>
    <property type="match status" value="1"/>
</dbReference>
<dbReference type="PROSITE" id="PS51257">
    <property type="entry name" value="PROKAR_LIPOPROTEIN"/>
    <property type="match status" value="1"/>
</dbReference>
<dbReference type="Pfam" id="PF08212">
    <property type="entry name" value="Lipocalin_2"/>
    <property type="match status" value="1"/>
</dbReference>
<feature type="domain" description="Lipocalin/cytosolic fatty-acid binding" evidence="3">
    <location>
        <begin position="35"/>
        <end position="180"/>
    </location>
</feature>
<feature type="chain" id="PRO_5041785676" description="Lipocalin/cytosolic fatty-acid binding domain-containing protein" evidence="2">
    <location>
        <begin position="19"/>
        <end position="201"/>
    </location>
</feature>
<dbReference type="AlphaFoldDB" id="A0AAE0L463"/>
<name>A0AAE0L463_9CHLO</name>
<dbReference type="InterPro" id="IPR000566">
    <property type="entry name" value="Lipocln_cytosolic_FA-bd_dom"/>
</dbReference>
<evidence type="ECO:0000259" key="3">
    <source>
        <dbReference type="Pfam" id="PF08212"/>
    </source>
</evidence>
<dbReference type="Proteomes" id="UP001190700">
    <property type="component" value="Unassembled WGS sequence"/>
</dbReference>
<comment type="caution">
    <text evidence="4">The sequence shown here is derived from an EMBL/GenBank/DDBJ whole genome shotgun (WGS) entry which is preliminary data.</text>
</comment>
<dbReference type="GO" id="GO:0005737">
    <property type="term" value="C:cytoplasm"/>
    <property type="evidence" value="ECO:0007669"/>
    <property type="project" value="TreeGrafter"/>
</dbReference>
<comment type="similarity">
    <text evidence="1 2">Belongs to the calycin superfamily. Lipocalin family.</text>
</comment>
<dbReference type="InterPro" id="IPR012674">
    <property type="entry name" value="Calycin"/>
</dbReference>
<feature type="signal peptide" evidence="2">
    <location>
        <begin position="1"/>
        <end position="18"/>
    </location>
</feature>
<reference evidence="4 5" key="1">
    <citation type="journal article" date="2015" name="Genome Biol. Evol.">
        <title>Comparative Genomics of a Bacterivorous Green Alga Reveals Evolutionary Causalities and Consequences of Phago-Mixotrophic Mode of Nutrition.</title>
        <authorList>
            <person name="Burns J.A."/>
            <person name="Paasch A."/>
            <person name="Narechania A."/>
            <person name="Kim E."/>
        </authorList>
    </citation>
    <scope>NUCLEOTIDE SEQUENCE [LARGE SCALE GENOMIC DNA]</scope>
    <source>
        <strain evidence="4 5">PLY_AMNH</strain>
    </source>
</reference>
<dbReference type="InterPro" id="IPR022271">
    <property type="entry name" value="Lipocalin_ApoD"/>
</dbReference>
<gene>
    <name evidence="4" type="ORF">CYMTET_20529</name>
</gene>
<dbReference type="PIRSF" id="PIRSF036893">
    <property type="entry name" value="Lipocalin_ApoD"/>
    <property type="match status" value="1"/>
</dbReference>
<keyword evidence="5" id="KW-1185">Reference proteome</keyword>
<dbReference type="PANTHER" id="PTHR10612:SF34">
    <property type="entry name" value="APOLIPOPROTEIN D"/>
    <property type="match status" value="1"/>
</dbReference>
<keyword evidence="2" id="KW-0732">Signal</keyword>
<evidence type="ECO:0000256" key="1">
    <source>
        <dbReference type="ARBA" id="ARBA00006889"/>
    </source>
</evidence>
<evidence type="ECO:0000313" key="4">
    <source>
        <dbReference type="EMBL" id="KAK3271100.1"/>
    </source>
</evidence>
<evidence type="ECO:0000256" key="2">
    <source>
        <dbReference type="PIRNR" id="PIRNR036893"/>
    </source>
</evidence>
<accession>A0AAE0L463</accession>
<dbReference type="Gene3D" id="2.40.128.20">
    <property type="match status" value="1"/>
</dbReference>
<protein>
    <recommendedName>
        <fullName evidence="3">Lipocalin/cytosolic fatty-acid binding domain-containing protein</fullName>
    </recommendedName>
</protein>
<dbReference type="GO" id="GO:0006629">
    <property type="term" value="P:lipid metabolic process"/>
    <property type="evidence" value="ECO:0007669"/>
    <property type="project" value="TreeGrafter"/>
</dbReference>
<dbReference type="EMBL" id="LGRX02010003">
    <property type="protein sequence ID" value="KAK3271100.1"/>
    <property type="molecule type" value="Genomic_DNA"/>
</dbReference>
<dbReference type="PANTHER" id="PTHR10612">
    <property type="entry name" value="APOLIPOPROTEIN D"/>
    <property type="match status" value="1"/>
</dbReference>
<organism evidence="4 5">
    <name type="scientific">Cymbomonas tetramitiformis</name>
    <dbReference type="NCBI Taxonomy" id="36881"/>
    <lineage>
        <taxon>Eukaryota</taxon>
        <taxon>Viridiplantae</taxon>
        <taxon>Chlorophyta</taxon>
        <taxon>Pyramimonadophyceae</taxon>
        <taxon>Pyramimonadales</taxon>
        <taxon>Pyramimonadaceae</taxon>
        <taxon>Cymbomonas</taxon>
    </lineage>
</organism>